<accession>A0A069PE80</accession>
<dbReference type="OrthoDB" id="9811352at2"/>
<dbReference type="GO" id="GO:0016491">
    <property type="term" value="F:oxidoreductase activity"/>
    <property type="evidence" value="ECO:0007669"/>
    <property type="project" value="InterPro"/>
</dbReference>
<keyword evidence="1" id="KW-0732">Signal</keyword>
<dbReference type="EMBL" id="BMEG01000007">
    <property type="protein sequence ID" value="GGD82658.1"/>
    <property type="molecule type" value="Genomic_DNA"/>
</dbReference>
<reference evidence="4 5" key="2">
    <citation type="submission" date="2014-03" db="EMBL/GenBank/DDBJ databases">
        <title>Draft Genome Sequences of Four Burkholderia Strains.</title>
        <authorList>
            <person name="Liu X.Y."/>
            <person name="Li C.X."/>
            <person name="Xu J.H."/>
        </authorList>
    </citation>
    <scope>NUCLEOTIDE SEQUENCE [LARGE SCALE GENOMIC DNA]</scope>
    <source>
        <strain evidence="4 5">R27</strain>
    </source>
</reference>
<feature type="chain" id="PRO_5005407832" evidence="1">
    <location>
        <begin position="25"/>
        <end position="185"/>
    </location>
</feature>
<dbReference type="STRING" id="1071679.BG57_27640"/>
<feature type="signal peptide" evidence="1">
    <location>
        <begin position="1"/>
        <end position="24"/>
    </location>
</feature>
<dbReference type="Proteomes" id="UP000597138">
    <property type="component" value="Unassembled WGS sequence"/>
</dbReference>
<dbReference type="InterPro" id="IPR013766">
    <property type="entry name" value="Thioredoxin_domain"/>
</dbReference>
<dbReference type="InterPro" id="IPR036249">
    <property type="entry name" value="Thioredoxin-like_sf"/>
</dbReference>
<evidence type="ECO:0000259" key="2">
    <source>
        <dbReference type="PROSITE" id="PS51352"/>
    </source>
</evidence>
<dbReference type="InterPro" id="IPR013740">
    <property type="entry name" value="Redoxin"/>
</dbReference>
<dbReference type="AlphaFoldDB" id="A0A069PE80"/>
<evidence type="ECO:0000256" key="1">
    <source>
        <dbReference type="SAM" id="SignalP"/>
    </source>
</evidence>
<evidence type="ECO:0000313" key="5">
    <source>
        <dbReference type="Proteomes" id="UP000027439"/>
    </source>
</evidence>
<dbReference type="Gene3D" id="3.40.30.10">
    <property type="entry name" value="Glutaredoxin"/>
    <property type="match status" value="1"/>
</dbReference>
<proteinExistence type="predicted"/>
<name>A0A069PE80_9BURK</name>
<dbReference type="Proteomes" id="UP000027439">
    <property type="component" value="Unassembled WGS sequence"/>
</dbReference>
<gene>
    <name evidence="4" type="ORF">BG57_27640</name>
    <name evidence="3" type="ORF">GCM10010985_41420</name>
</gene>
<dbReference type="SUPFAM" id="SSF52833">
    <property type="entry name" value="Thioredoxin-like"/>
    <property type="match status" value="1"/>
</dbReference>
<keyword evidence="6" id="KW-1185">Reference proteome</keyword>
<dbReference type="PANTHER" id="PTHR42852">
    <property type="entry name" value="THIOL:DISULFIDE INTERCHANGE PROTEIN DSBE"/>
    <property type="match status" value="1"/>
</dbReference>
<dbReference type="EMBL" id="JFHE01000006">
    <property type="protein sequence ID" value="KDR35616.1"/>
    <property type="molecule type" value="Genomic_DNA"/>
</dbReference>
<organism evidence="4 5">
    <name type="scientific">Caballeronia grimmiae</name>
    <dbReference type="NCBI Taxonomy" id="1071679"/>
    <lineage>
        <taxon>Bacteria</taxon>
        <taxon>Pseudomonadati</taxon>
        <taxon>Pseudomonadota</taxon>
        <taxon>Betaproteobacteria</taxon>
        <taxon>Burkholderiales</taxon>
        <taxon>Burkholderiaceae</taxon>
        <taxon>Caballeronia</taxon>
    </lineage>
</organism>
<comment type="caution">
    <text evidence="4">The sequence shown here is derived from an EMBL/GenBank/DDBJ whole genome shotgun (WGS) entry which is preliminary data.</text>
</comment>
<dbReference type="RefSeq" id="WP_035962584.1">
    <property type="nucleotide sequence ID" value="NZ_BMEG01000007.1"/>
</dbReference>
<evidence type="ECO:0000313" key="6">
    <source>
        <dbReference type="Proteomes" id="UP000597138"/>
    </source>
</evidence>
<feature type="domain" description="Thioredoxin" evidence="2">
    <location>
        <begin position="36"/>
        <end position="181"/>
    </location>
</feature>
<evidence type="ECO:0000313" key="3">
    <source>
        <dbReference type="EMBL" id="GGD82658.1"/>
    </source>
</evidence>
<sequence length="185" mass="20227">MLNRLRIAAVAVGLAATAGIAAFASGNVSALAPAAIATGADAPNFQGIDNWFNSAPLDLAKLRGKVVLVDFWTFDCINCAHTLPYIKAWDARYRDKGLVVVGVHSPEYAFERDTGNLKKAIERNGITYPVAQDNGFATWRAYGNQYWPALYLIDQNGKLVYSHFGEGQYAQTEEKIRSLLANEAK</sequence>
<reference evidence="3" key="1">
    <citation type="journal article" date="2014" name="Int. J. Syst. Evol. Microbiol.">
        <title>Complete genome of a new Firmicutes species belonging to the dominant human colonic microbiota ('Ruminococcus bicirculans') reveals two chromosomes and a selective capacity to utilize plant glucans.</title>
        <authorList>
            <consortium name="NISC Comparative Sequencing Program"/>
            <person name="Wegmann U."/>
            <person name="Louis P."/>
            <person name="Goesmann A."/>
            <person name="Henrissat B."/>
            <person name="Duncan S.H."/>
            <person name="Flint H.J."/>
        </authorList>
    </citation>
    <scope>NUCLEOTIDE SEQUENCE</scope>
    <source>
        <strain evidence="3">CGMCC 1.11013</strain>
    </source>
</reference>
<dbReference type="CDD" id="cd03012">
    <property type="entry name" value="TlpA_like_DipZ_like"/>
    <property type="match status" value="1"/>
</dbReference>
<dbReference type="PANTHER" id="PTHR42852:SF13">
    <property type="entry name" value="PROTEIN DIPZ"/>
    <property type="match status" value="1"/>
</dbReference>
<dbReference type="PROSITE" id="PS51352">
    <property type="entry name" value="THIOREDOXIN_2"/>
    <property type="match status" value="1"/>
</dbReference>
<protein>
    <submittedName>
        <fullName evidence="4">Thioredoxin</fullName>
    </submittedName>
</protein>
<dbReference type="InterPro" id="IPR050553">
    <property type="entry name" value="Thioredoxin_ResA/DsbE_sf"/>
</dbReference>
<dbReference type="Pfam" id="PF08534">
    <property type="entry name" value="Redoxin"/>
    <property type="match status" value="1"/>
</dbReference>
<reference evidence="6" key="3">
    <citation type="journal article" date="2019" name="Int. J. Syst. Evol. Microbiol.">
        <title>The Global Catalogue of Microorganisms (GCM) 10K type strain sequencing project: providing services to taxonomists for standard genome sequencing and annotation.</title>
        <authorList>
            <consortium name="The Broad Institute Genomics Platform"/>
            <consortium name="The Broad Institute Genome Sequencing Center for Infectious Disease"/>
            <person name="Wu L."/>
            <person name="Ma J."/>
        </authorList>
    </citation>
    <scope>NUCLEOTIDE SEQUENCE [LARGE SCALE GENOMIC DNA]</scope>
    <source>
        <strain evidence="6">CGMCC 1.11013</strain>
    </source>
</reference>
<dbReference type="eggNOG" id="COG0526">
    <property type="taxonomic scope" value="Bacteria"/>
</dbReference>
<evidence type="ECO:0000313" key="4">
    <source>
        <dbReference type="EMBL" id="KDR35616.1"/>
    </source>
</evidence>
<reference evidence="3" key="4">
    <citation type="submission" date="2024-05" db="EMBL/GenBank/DDBJ databases">
        <authorList>
            <person name="Sun Q."/>
            <person name="Zhou Y."/>
        </authorList>
    </citation>
    <scope>NUCLEOTIDE SEQUENCE</scope>
    <source>
        <strain evidence="3">CGMCC 1.11013</strain>
    </source>
</reference>